<dbReference type="Gene3D" id="1.20.1280.50">
    <property type="match status" value="1"/>
</dbReference>
<keyword evidence="3" id="KW-1185">Reference proteome</keyword>
<feature type="domain" description="F-box" evidence="1">
    <location>
        <begin position="17"/>
        <end position="62"/>
    </location>
</feature>
<dbReference type="SUPFAM" id="SSF81383">
    <property type="entry name" value="F-box domain"/>
    <property type="match status" value="1"/>
</dbReference>
<organism evidence="2 3">
    <name type="scientific">Datura stramonium</name>
    <name type="common">Jimsonweed</name>
    <name type="synonym">Common thornapple</name>
    <dbReference type="NCBI Taxonomy" id="4076"/>
    <lineage>
        <taxon>Eukaryota</taxon>
        <taxon>Viridiplantae</taxon>
        <taxon>Streptophyta</taxon>
        <taxon>Embryophyta</taxon>
        <taxon>Tracheophyta</taxon>
        <taxon>Spermatophyta</taxon>
        <taxon>Magnoliopsida</taxon>
        <taxon>eudicotyledons</taxon>
        <taxon>Gunneridae</taxon>
        <taxon>Pentapetalae</taxon>
        <taxon>asterids</taxon>
        <taxon>lamiids</taxon>
        <taxon>Solanales</taxon>
        <taxon>Solanaceae</taxon>
        <taxon>Solanoideae</taxon>
        <taxon>Datureae</taxon>
        <taxon>Datura</taxon>
    </lineage>
</organism>
<dbReference type="Pfam" id="PF00646">
    <property type="entry name" value="F-box"/>
    <property type="match status" value="1"/>
</dbReference>
<dbReference type="CDD" id="cd22157">
    <property type="entry name" value="F-box_AtFBW1-like"/>
    <property type="match status" value="1"/>
</dbReference>
<dbReference type="InterPro" id="IPR036047">
    <property type="entry name" value="F-box-like_dom_sf"/>
</dbReference>
<dbReference type="InterPro" id="IPR013187">
    <property type="entry name" value="F-box-assoc_dom_typ3"/>
</dbReference>
<dbReference type="Proteomes" id="UP000823775">
    <property type="component" value="Unassembled WGS sequence"/>
</dbReference>
<dbReference type="SMART" id="SM00256">
    <property type="entry name" value="FBOX"/>
    <property type="match status" value="1"/>
</dbReference>
<dbReference type="EMBL" id="JACEIK010002779">
    <property type="protein sequence ID" value="MCD9638809.1"/>
    <property type="molecule type" value="Genomic_DNA"/>
</dbReference>
<proteinExistence type="predicted"/>
<name>A0ABS8UWJ4_DATST</name>
<dbReference type="InterPro" id="IPR001810">
    <property type="entry name" value="F-box_dom"/>
</dbReference>
<dbReference type="PROSITE" id="PS50181">
    <property type="entry name" value="FBOX"/>
    <property type="match status" value="1"/>
</dbReference>
<gene>
    <name evidence="2" type="ORF">HAX54_022965</name>
</gene>
<accession>A0ABS8UWJ4</accession>
<sequence>MKVYERRRRKKKSASVVTNNPDLPKAMIEEILSCLPVKSLLRFKCVSKYWNSITLDPQFISLHSENSPLITYNKSEDDEFVVLDQYRGLLLEQIIVDSSSSSSTPYRIRNPETRQIIQLPNAQKNPSLHMYLAFLPSKQAFKVLSLYEEDNHRDLGCEILDLGNENNTNSWRFLKLPTLQNAGEKMITEFRVLVISQVAYCIWEWNETASFGKIVNDELHVLVLDDYKSNKWKEEKRIVKMKNLKEEEDEPIKLICVLDSDLYFLLQDKKSFCKYNFSTRKVETLMSDFDESKVSAVIQSSLYSFKGMEYS</sequence>
<evidence type="ECO:0000313" key="3">
    <source>
        <dbReference type="Proteomes" id="UP000823775"/>
    </source>
</evidence>
<reference evidence="2 3" key="1">
    <citation type="journal article" date="2021" name="BMC Genomics">
        <title>Datura genome reveals duplications of psychoactive alkaloid biosynthetic genes and high mutation rate following tissue culture.</title>
        <authorList>
            <person name="Rajewski A."/>
            <person name="Carter-House D."/>
            <person name="Stajich J."/>
            <person name="Litt A."/>
        </authorList>
    </citation>
    <scope>NUCLEOTIDE SEQUENCE [LARGE SCALE GENOMIC DNA]</scope>
    <source>
        <strain evidence="2">AR-01</strain>
    </source>
</reference>
<evidence type="ECO:0000259" key="1">
    <source>
        <dbReference type="PROSITE" id="PS50181"/>
    </source>
</evidence>
<dbReference type="Pfam" id="PF08268">
    <property type="entry name" value="FBA_3"/>
    <property type="match status" value="1"/>
</dbReference>
<comment type="caution">
    <text evidence="2">The sequence shown here is derived from an EMBL/GenBank/DDBJ whole genome shotgun (WGS) entry which is preliminary data.</text>
</comment>
<dbReference type="PANTHER" id="PTHR31111">
    <property type="entry name" value="BNAA05G37150D PROTEIN-RELATED"/>
    <property type="match status" value="1"/>
</dbReference>
<evidence type="ECO:0000313" key="2">
    <source>
        <dbReference type="EMBL" id="MCD9638809.1"/>
    </source>
</evidence>
<protein>
    <recommendedName>
        <fullName evidence="1">F-box domain-containing protein</fullName>
    </recommendedName>
</protein>
<dbReference type="PANTHER" id="PTHR31111:SF136">
    <property type="entry name" value="F-BOX ASSOCIATED DOMAIN-CONTAINING PROTEIN"/>
    <property type="match status" value="1"/>
</dbReference>